<dbReference type="GO" id="GO:0006351">
    <property type="term" value="P:DNA-templated transcription"/>
    <property type="evidence" value="ECO:0007669"/>
    <property type="project" value="InterPro"/>
</dbReference>
<evidence type="ECO:0000256" key="8">
    <source>
        <dbReference type="SAM" id="MobiDB-lite"/>
    </source>
</evidence>
<keyword evidence="7" id="KW-0539">Nucleus</keyword>
<dbReference type="InterPro" id="IPR036864">
    <property type="entry name" value="Zn2-C6_fun-type_DNA-bd_sf"/>
</dbReference>
<feature type="compositionally biased region" description="Basic and acidic residues" evidence="8">
    <location>
        <begin position="556"/>
        <end position="570"/>
    </location>
</feature>
<feature type="domain" description="Zn(2)-C6 fungal-type" evidence="9">
    <location>
        <begin position="27"/>
        <end position="60"/>
    </location>
</feature>
<evidence type="ECO:0000313" key="10">
    <source>
        <dbReference type="EMBL" id="OJJ08846.1"/>
    </source>
</evidence>
<comment type="subcellular location">
    <subcellularLocation>
        <location evidence="1">Nucleus</location>
    </subcellularLocation>
</comment>
<organism evidence="10 11">
    <name type="scientific">Aspergillus versicolor CBS 583.65</name>
    <dbReference type="NCBI Taxonomy" id="1036611"/>
    <lineage>
        <taxon>Eukaryota</taxon>
        <taxon>Fungi</taxon>
        <taxon>Dikarya</taxon>
        <taxon>Ascomycota</taxon>
        <taxon>Pezizomycotina</taxon>
        <taxon>Eurotiomycetes</taxon>
        <taxon>Eurotiomycetidae</taxon>
        <taxon>Eurotiales</taxon>
        <taxon>Aspergillaceae</taxon>
        <taxon>Aspergillus</taxon>
        <taxon>Aspergillus subgen. Nidulantes</taxon>
    </lineage>
</organism>
<keyword evidence="4" id="KW-0805">Transcription regulation</keyword>
<dbReference type="GeneID" id="63729427"/>
<keyword evidence="5" id="KW-0238">DNA-binding</keyword>
<dbReference type="Pfam" id="PF04082">
    <property type="entry name" value="Fungal_trans"/>
    <property type="match status" value="1"/>
</dbReference>
<reference evidence="11" key="1">
    <citation type="journal article" date="2017" name="Genome Biol.">
        <title>Comparative genomics reveals high biological diversity and specific adaptations in the industrially and medically important fungal genus Aspergillus.</title>
        <authorList>
            <person name="de Vries R.P."/>
            <person name="Riley R."/>
            <person name="Wiebenga A."/>
            <person name="Aguilar-Osorio G."/>
            <person name="Amillis S."/>
            <person name="Uchima C.A."/>
            <person name="Anderluh G."/>
            <person name="Asadollahi M."/>
            <person name="Askin M."/>
            <person name="Barry K."/>
            <person name="Battaglia E."/>
            <person name="Bayram O."/>
            <person name="Benocci T."/>
            <person name="Braus-Stromeyer S.A."/>
            <person name="Caldana C."/>
            <person name="Canovas D."/>
            <person name="Cerqueira G.C."/>
            <person name="Chen F."/>
            <person name="Chen W."/>
            <person name="Choi C."/>
            <person name="Clum A."/>
            <person name="Dos Santos R.A."/>
            <person name="Damasio A.R."/>
            <person name="Diallinas G."/>
            <person name="Emri T."/>
            <person name="Fekete E."/>
            <person name="Flipphi M."/>
            <person name="Freyberg S."/>
            <person name="Gallo A."/>
            <person name="Gournas C."/>
            <person name="Habgood R."/>
            <person name="Hainaut M."/>
            <person name="Harispe M.L."/>
            <person name="Henrissat B."/>
            <person name="Hilden K.S."/>
            <person name="Hope R."/>
            <person name="Hossain A."/>
            <person name="Karabika E."/>
            <person name="Karaffa L."/>
            <person name="Karanyi Z."/>
            <person name="Krasevec N."/>
            <person name="Kuo A."/>
            <person name="Kusch H."/>
            <person name="LaButti K."/>
            <person name="Lagendijk E.L."/>
            <person name="Lapidus A."/>
            <person name="Levasseur A."/>
            <person name="Lindquist E."/>
            <person name="Lipzen A."/>
            <person name="Logrieco A.F."/>
            <person name="MacCabe A."/>
            <person name="Maekelae M.R."/>
            <person name="Malavazi I."/>
            <person name="Melin P."/>
            <person name="Meyer V."/>
            <person name="Mielnichuk N."/>
            <person name="Miskei M."/>
            <person name="Molnar A.P."/>
            <person name="Mule G."/>
            <person name="Ngan C.Y."/>
            <person name="Orejas M."/>
            <person name="Orosz E."/>
            <person name="Ouedraogo J.P."/>
            <person name="Overkamp K.M."/>
            <person name="Park H.-S."/>
            <person name="Perrone G."/>
            <person name="Piumi F."/>
            <person name="Punt P.J."/>
            <person name="Ram A.F."/>
            <person name="Ramon A."/>
            <person name="Rauscher S."/>
            <person name="Record E."/>
            <person name="Riano-Pachon D.M."/>
            <person name="Robert V."/>
            <person name="Roehrig J."/>
            <person name="Ruller R."/>
            <person name="Salamov A."/>
            <person name="Salih N.S."/>
            <person name="Samson R.A."/>
            <person name="Sandor E."/>
            <person name="Sanguinetti M."/>
            <person name="Schuetze T."/>
            <person name="Sepcic K."/>
            <person name="Shelest E."/>
            <person name="Sherlock G."/>
            <person name="Sophianopoulou V."/>
            <person name="Squina F.M."/>
            <person name="Sun H."/>
            <person name="Susca A."/>
            <person name="Todd R.B."/>
            <person name="Tsang A."/>
            <person name="Unkles S.E."/>
            <person name="van de Wiele N."/>
            <person name="van Rossen-Uffink D."/>
            <person name="Oliveira J.V."/>
            <person name="Vesth T.C."/>
            <person name="Visser J."/>
            <person name="Yu J.-H."/>
            <person name="Zhou M."/>
            <person name="Andersen M.R."/>
            <person name="Archer D.B."/>
            <person name="Baker S.E."/>
            <person name="Benoit I."/>
            <person name="Brakhage A.A."/>
            <person name="Braus G.H."/>
            <person name="Fischer R."/>
            <person name="Frisvad J.C."/>
            <person name="Goldman G.H."/>
            <person name="Houbraken J."/>
            <person name="Oakley B."/>
            <person name="Pocsi I."/>
            <person name="Scazzocchio C."/>
            <person name="Seiboth B."/>
            <person name="vanKuyk P.A."/>
            <person name="Wortman J."/>
            <person name="Dyer P.S."/>
            <person name="Grigoriev I.V."/>
        </authorList>
    </citation>
    <scope>NUCLEOTIDE SEQUENCE [LARGE SCALE GENOMIC DNA]</scope>
    <source>
        <strain evidence="11">CBS 583.65</strain>
    </source>
</reference>
<dbReference type="GO" id="GO:0008270">
    <property type="term" value="F:zinc ion binding"/>
    <property type="evidence" value="ECO:0007669"/>
    <property type="project" value="InterPro"/>
</dbReference>
<gene>
    <name evidence="10" type="ORF">ASPVEDRAFT_47995</name>
</gene>
<dbReference type="PROSITE" id="PS00463">
    <property type="entry name" value="ZN2_CY6_FUNGAL_1"/>
    <property type="match status" value="1"/>
</dbReference>
<dbReference type="Proteomes" id="UP000184073">
    <property type="component" value="Unassembled WGS sequence"/>
</dbReference>
<dbReference type="PANTHER" id="PTHR31845">
    <property type="entry name" value="FINGER DOMAIN PROTEIN, PUTATIVE-RELATED"/>
    <property type="match status" value="1"/>
</dbReference>
<dbReference type="Pfam" id="PF00172">
    <property type="entry name" value="Zn_clus"/>
    <property type="match status" value="1"/>
</dbReference>
<name>A0A1L9Q525_ASPVE</name>
<dbReference type="AlphaFoldDB" id="A0A1L9Q525"/>
<evidence type="ECO:0000259" key="9">
    <source>
        <dbReference type="PROSITE" id="PS50048"/>
    </source>
</evidence>
<dbReference type="PANTHER" id="PTHR31845:SF21">
    <property type="entry name" value="REGULATORY PROTEIN LEU3"/>
    <property type="match status" value="1"/>
</dbReference>
<keyword evidence="2" id="KW-0479">Metal-binding</keyword>
<dbReference type="GO" id="GO:0000976">
    <property type="term" value="F:transcription cis-regulatory region binding"/>
    <property type="evidence" value="ECO:0007669"/>
    <property type="project" value="TreeGrafter"/>
</dbReference>
<dbReference type="InterPro" id="IPR051089">
    <property type="entry name" value="prtT"/>
</dbReference>
<dbReference type="STRING" id="1036611.A0A1L9Q525"/>
<dbReference type="InterPro" id="IPR007219">
    <property type="entry name" value="XnlR_reg_dom"/>
</dbReference>
<dbReference type="PROSITE" id="PS50048">
    <property type="entry name" value="ZN2_CY6_FUNGAL_2"/>
    <property type="match status" value="1"/>
</dbReference>
<dbReference type="SUPFAM" id="SSF57701">
    <property type="entry name" value="Zn2/Cys6 DNA-binding domain"/>
    <property type="match status" value="1"/>
</dbReference>
<evidence type="ECO:0000256" key="7">
    <source>
        <dbReference type="ARBA" id="ARBA00023242"/>
    </source>
</evidence>
<dbReference type="OrthoDB" id="3163292at2759"/>
<proteinExistence type="predicted"/>
<evidence type="ECO:0000256" key="2">
    <source>
        <dbReference type="ARBA" id="ARBA00022723"/>
    </source>
</evidence>
<feature type="region of interest" description="Disordered" evidence="8">
    <location>
        <begin position="556"/>
        <end position="581"/>
    </location>
</feature>
<dbReference type="CDD" id="cd00067">
    <property type="entry name" value="GAL4"/>
    <property type="match status" value="1"/>
</dbReference>
<dbReference type="VEuPathDB" id="FungiDB:ASPVEDRAFT_47995"/>
<keyword evidence="3" id="KW-0862">Zinc</keyword>
<protein>
    <recommendedName>
        <fullName evidence="9">Zn(2)-C6 fungal-type domain-containing protein</fullName>
    </recommendedName>
</protein>
<evidence type="ECO:0000313" key="11">
    <source>
        <dbReference type="Proteomes" id="UP000184073"/>
    </source>
</evidence>
<evidence type="ECO:0000256" key="4">
    <source>
        <dbReference type="ARBA" id="ARBA00023015"/>
    </source>
</evidence>
<evidence type="ECO:0000256" key="1">
    <source>
        <dbReference type="ARBA" id="ARBA00004123"/>
    </source>
</evidence>
<dbReference type="CDD" id="cd12148">
    <property type="entry name" value="fungal_TF_MHR"/>
    <property type="match status" value="1"/>
</dbReference>
<evidence type="ECO:0000256" key="3">
    <source>
        <dbReference type="ARBA" id="ARBA00022833"/>
    </source>
</evidence>
<dbReference type="Gene3D" id="4.10.240.10">
    <property type="entry name" value="Zn(2)-C6 fungal-type DNA-binding domain"/>
    <property type="match status" value="1"/>
</dbReference>
<evidence type="ECO:0000256" key="6">
    <source>
        <dbReference type="ARBA" id="ARBA00023163"/>
    </source>
</evidence>
<keyword evidence="6" id="KW-0804">Transcription</keyword>
<dbReference type="SMART" id="SM00066">
    <property type="entry name" value="GAL4"/>
    <property type="match status" value="1"/>
</dbReference>
<sequence length="616" mass="68737">MENIQTTATRSLANSTVRIKPRRAGVPCVRCRQMKVKCNASQRFPAACSACEKAGERCSVDPLFKRVSKRSVKRVSREGSPAYRTPESEVSSSEPTSVPPRSDGPCLDSLASVTAELRGAKRHARFTHGTTGINLWSGAVAELLEEYYANMHPRFPLLLDPDTVVYSYEKAPLLFWTVVAIASKDSDKYASDYARLQILVRQLVADIILLGTRSIYLVQALLLLCAWSFPHTDMSKEPFSMYCSVAISMARSLGLHRPQHPYILFAAKTAEIGTLETRTSTWLSCFIVDQWHTARFGVPGSIRIDHTVLHALNGSMAWLPATTKIQLHIALITSKISTALGECETSSTGLAPDPLPFIRMFESELCMIQDKYSSKWSPADEVSFLDARLSLYCYALGKKADHLNALHREKEHELITQGTITCTQLLTIVTTFPDTLRKGTIHVFRPAGYAVFFLLRILGTAPSELIDGTTIRNIIRQTFTLMRQISQTSNDRRSQCMRACRIIEHMLDCEDWNENAETPFLGKAESFMGMNFVADVAARGILKAYKYTRQAVAARMERERDGGGNRDSRQAEPAGIQSDAGSQFDLDFSIWDPMEWPVNWQDGDDFLFPSSSLGAS</sequence>
<dbReference type="EMBL" id="KV878141">
    <property type="protein sequence ID" value="OJJ08846.1"/>
    <property type="molecule type" value="Genomic_DNA"/>
</dbReference>
<dbReference type="GO" id="GO:0005634">
    <property type="term" value="C:nucleus"/>
    <property type="evidence" value="ECO:0007669"/>
    <property type="project" value="UniProtKB-SubCell"/>
</dbReference>
<dbReference type="InterPro" id="IPR001138">
    <property type="entry name" value="Zn2Cys6_DnaBD"/>
</dbReference>
<feature type="compositionally biased region" description="Low complexity" evidence="8">
    <location>
        <begin position="84"/>
        <end position="101"/>
    </location>
</feature>
<dbReference type="GO" id="GO:0000981">
    <property type="term" value="F:DNA-binding transcription factor activity, RNA polymerase II-specific"/>
    <property type="evidence" value="ECO:0007669"/>
    <property type="project" value="InterPro"/>
</dbReference>
<feature type="region of interest" description="Disordered" evidence="8">
    <location>
        <begin position="75"/>
        <end position="105"/>
    </location>
</feature>
<keyword evidence="11" id="KW-1185">Reference proteome</keyword>
<evidence type="ECO:0000256" key="5">
    <source>
        <dbReference type="ARBA" id="ARBA00023125"/>
    </source>
</evidence>
<accession>A0A1L9Q525</accession>
<dbReference type="RefSeq" id="XP_040674608.1">
    <property type="nucleotide sequence ID" value="XM_040813916.1"/>
</dbReference>